<feature type="domain" description="HTH arsR-type" evidence="4">
    <location>
        <begin position="259"/>
        <end position="347"/>
    </location>
</feature>
<keyword evidence="6" id="KW-1185">Reference proteome</keyword>
<dbReference type="InterPro" id="IPR036388">
    <property type="entry name" value="WH-like_DNA-bd_sf"/>
</dbReference>
<keyword evidence="2" id="KW-0238">DNA-binding</keyword>
<gene>
    <name evidence="5" type="ORF">A33I_09080</name>
</gene>
<evidence type="ECO:0000313" key="6">
    <source>
        <dbReference type="Proteomes" id="UP000017170"/>
    </source>
</evidence>
<dbReference type="Proteomes" id="UP000017170">
    <property type="component" value="Unassembled WGS sequence"/>
</dbReference>
<dbReference type="PRINTS" id="PR00778">
    <property type="entry name" value="HTHARSR"/>
</dbReference>
<dbReference type="GO" id="GO:0003677">
    <property type="term" value="F:DNA binding"/>
    <property type="evidence" value="ECO:0007669"/>
    <property type="project" value="UniProtKB-KW"/>
</dbReference>
<sequence length="347" mass="40465">MEVIHSTGRKRETYEVQFAFSPLWECALGIAAVTNSRLINTLEKSVTFWDELKGSLPKKLLSQLEFVEKNNTWKALLQLLHRFKTDNLNDFCLSIERLDESKLKFNCLPFIGEQFQHLRERAAAGERDALIKMKRLTNENPFFPQYIEFISLADANELKVHLIEVMTLWYEEVITPELELINQILSTDYKSKNQMKREISPEELVQWATGGVNYLPEPSVHNVLLIPQYVYRPWTIEADIENTKVFYYPIANESLSPNDKYMPNNFLVQKHKALGDEIRLRIVKLLSENDRSLQDLTGHLNMGKTTIHHHLKLLRAAKLVEMKGAKYSLKANIIDLLYKELDLYIKQ</sequence>
<dbReference type="InterPro" id="IPR001845">
    <property type="entry name" value="HTH_ArsR_DNA-bd_dom"/>
</dbReference>
<keyword evidence="1" id="KW-0805">Transcription regulation</keyword>
<proteinExistence type="predicted"/>
<evidence type="ECO:0000259" key="4">
    <source>
        <dbReference type="PROSITE" id="PS50987"/>
    </source>
</evidence>
<dbReference type="GO" id="GO:0003700">
    <property type="term" value="F:DNA-binding transcription factor activity"/>
    <property type="evidence" value="ECO:0007669"/>
    <property type="project" value="InterPro"/>
</dbReference>
<dbReference type="PANTHER" id="PTHR33154">
    <property type="entry name" value="TRANSCRIPTIONAL REGULATOR, ARSR FAMILY"/>
    <property type="match status" value="1"/>
</dbReference>
<dbReference type="PANTHER" id="PTHR33154:SF18">
    <property type="entry name" value="ARSENICAL RESISTANCE OPERON REPRESSOR"/>
    <property type="match status" value="1"/>
</dbReference>
<evidence type="ECO:0000256" key="1">
    <source>
        <dbReference type="ARBA" id="ARBA00023015"/>
    </source>
</evidence>
<dbReference type="SMART" id="SM00418">
    <property type="entry name" value="HTH_ARSR"/>
    <property type="match status" value="1"/>
</dbReference>
<dbReference type="InterPro" id="IPR051081">
    <property type="entry name" value="HTH_MetalResp_TranReg"/>
</dbReference>
<dbReference type="CDD" id="cd00090">
    <property type="entry name" value="HTH_ARSR"/>
    <property type="match status" value="1"/>
</dbReference>
<comment type="caution">
    <text evidence="5">The sequence shown here is derived from an EMBL/GenBank/DDBJ whole genome shotgun (WGS) entry which is preliminary data.</text>
</comment>
<dbReference type="EMBL" id="ATAE01000011">
    <property type="protein sequence ID" value="ERN53946.1"/>
    <property type="molecule type" value="Genomic_DNA"/>
</dbReference>
<dbReference type="Pfam" id="PF01022">
    <property type="entry name" value="HTH_5"/>
    <property type="match status" value="1"/>
</dbReference>
<evidence type="ECO:0000256" key="2">
    <source>
        <dbReference type="ARBA" id="ARBA00023125"/>
    </source>
</evidence>
<dbReference type="InterPro" id="IPR036390">
    <property type="entry name" value="WH_DNA-bd_sf"/>
</dbReference>
<dbReference type="RefSeq" id="WP_022627529.1">
    <property type="nucleotide sequence ID" value="NZ_ATAE01000011.1"/>
</dbReference>
<evidence type="ECO:0000256" key="3">
    <source>
        <dbReference type="ARBA" id="ARBA00023163"/>
    </source>
</evidence>
<dbReference type="PROSITE" id="PS50987">
    <property type="entry name" value="HTH_ARSR_2"/>
    <property type="match status" value="1"/>
</dbReference>
<keyword evidence="3" id="KW-0804">Transcription</keyword>
<dbReference type="AlphaFoldDB" id="U6STH2"/>
<reference evidence="5 6" key="1">
    <citation type="journal article" date="2013" name="Genome Announc.">
        <title>Genome Sequence of the Extreme Obligate Alkaliphile Bacillus marmarensis Strain DSM 21297.</title>
        <authorList>
            <person name="Wernick D.G."/>
            <person name="Choi K.Y."/>
            <person name="Tat C.A."/>
            <person name="Lafontaine Rivera J.G."/>
            <person name="Liao J.C."/>
        </authorList>
    </citation>
    <scope>NUCLEOTIDE SEQUENCE [LARGE SCALE GENOMIC DNA]</scope>
    <source>
        <strain evidence="5 6">DSM 21297</strain>
    </source>
</reference>
<dbReference type="Gene3D" id="1.10.10.10">
    <property type="entry name" value="Winged helix-like DNA-binding domain superfamily/Winged helix DNA-binding domain"/>
    <property type="match status" value="1"/>
</dbReference>
<evidence type="ECO:0000313" key="5">
    <source>
        <dbReference type="EMBL" id="ERN53946.1"/>
    </source>
</evidence>
<dbReference type="InterPro" id="IPR011991">
    <property type="entry name" value="ArsR-like_HTH"/>
</dbReference>
<name>U6STH2_9BACI</name>
<organism evidence="5 6">
    <name type="scientific">Alkalihalophilus marmarensis DSM 21297</name>
    <dbReference type="NCBI Taxonomy" id="1188261"/>
    <lineage>
        <taxon>Bacteria</taxon>
        <taxon>Bacillati</taxon>
        <taxon>Bacillota</taxon>
        <taxon>Bacilli</taxon>
        <taxon>Bacillales</taxon>
        <taxon>Bacillaceae</taxon>
        <taxon>Alkalihalophilus</taxon>
    </lineage>
</organism>
<accession>U6STH2</accession>
<dbReference type="SUPFAM" id="SSF46785">
    <property type="entry name" value="Winged helix' DNA-binding domain"/>
    <property type="match status" value="1"/>
</dbReference>
<dbReference type="PATRIC" id="fig|1188261.3.peg.1203"/>
<protein>
    <recommendedName>
        <fullName evidence="4">HTH arsR-type domain-containing protein</fullName>
    </recommendedName>
</protein>